<feature type="non-terminal residue" evidence="1">
    <location>
        <position position="1"/>
    </location>
</feature>
<reference evidence="1" key="1">
    <citation type="submission" date="2014-05" db="EMBL/GenBank/DDBJ databases">
        <title>The transcriptome of the halophilic microalga Tetraselmis sp. GSL018 isolated from the Great Salt Lake, Utah.</title>
        <authorList>
            <person name="Jinkerson R.E."/>
            <person name="D'Adamo S."/>
            <person name="Posewitz M.C."/>
        </authorList>
    </citation>
    <scope>NUCLEOTIDE SEQUENCE</scope>
    <source>
        <strain evidence="1">GSL018</strain>
    </source>
</reference>
<accession>A0A061RCN2</accession>
<gene>
    <name evidence="1" type="ORF">TSPGSL018_9152</name>
</gene>
<organism evidence="1">
    <name type="scientific">Tetraselmis sp. GSL018</name>
    <dbReference type="NCBI Taxonomy" id="582737"/>
    <lineage>
        <taxon>Eukaryota</taxon>
        <taxon>Viridiplantae</taxon>
        <taxon>Chlorophyta</taxon>
        <taxon>core chlorophytes</taxon>
        <taxon>Chlorodendrophyceae</taxon>
        <taxon>Chlorodendrales</taxon>
        <taxon>Chlorodendraceae</taxon>
        <taxon>Tetraselmis</taxon>
    </lineage>
</organism>
<sequence>TGYEWVDAARRRRTKGAGAEGLAARDGDFRSFNRAYAVGLQPRPSPIPYRSG</sequence>
<name>A0A061RCN2_9CHLO</name>
<evidence type="ECO:0000313" key="1">
    <source>
        <dbReference type="EMBL" id="JAC68261.1"/>
    </source>
</evidence>
<dbReference type="AlphaFoldDB" id="A0A061RCN2"/>
<protein>
    <submittedName>
        <fullName evidence="1">Uncharacterized protein</fullName>
    </submittedName>
</protein>
<dbReference type="EMBL" id="GBEZ01018148">
    <property type="protein sequence ID" value="JAC68261.1"/>
    <property type="molecule type" value="Transcribed_RNA"/>
</dbReference>
<proteinExistence type="predicted"/>